<evidence type="ECO:0000256" key="7">
    <source>
        <dbReference type="ARBA" id="ARBA00023136"/>
    </source>
</evidence>
<feature type="compositionally biased region" description="Pro residues" evidence="8">
    <location>
        <begin position="59"/>
        <end position="72"/>
    </location>
</feature>
<dbReference type="EMBL" id="FOND01000008">
    <property type="protein sequence ID" value="SFF07281.1"/>
    <property type="molecule type" value="Genomic_DNA"/>
</dbReference>
<dbReference type="GO" id="GO:0008360">
    <property type="term" value="P:regulation of cell shape"/>
    <property type="evidence" value="ECO:0007669"/>
    <property type="project" value="UniProtKB-KW"/>
</dbReference>
<dbReference type="GO" id="GO:0005886">
    <property type="term" value="C:plasma membrane"/>
    <property type="evidence" value="ECO:0007669"/>
    <property type="project" value="UniProtKB-SubCell"/>
</dbReference>
<evidence type="ECO:0000256" key="2">
    <source>
        <dbReference type="ARBA" id="ARBA00022475"/>
    </source>
</evidence>
<dbReference type="STRING" id="1798228.SAMN05216574_108178"/>
<dbReference type="NCBIfam" id="TIGR01695">
    <property type="entry name" value="murJ_mviN"/>
    <property type="match status" value="1"/>
</dbReference>
<dbReference type="PRINTS" id="PR01806">
    <property type="entry name" value="VIRFACTRMVIN"/>
</dbReference>
<feature type="transmembrane region" description="Helical" evidence="9">
    <location>
        <begin position="202"/>
        <end position="221"/>
    </location>
</feature>
<feature type="transmembrane region" description="Helical" evidence="9">
    <location>
        <begin position="608"/>
        <end position="629"/>
    </location>
</feature>
<evidence type="ECO:0000313" key="11">
    <source>
        <dbReference type="Proteomes" id="UP000198589"/>
    </source>
</evidence>
<name>A0A1I2FS40_9ACTN</name>
<feature type="transmembrane region" description="Helical" evidence="9">
    <location>
        <begin position="312"/>
        <end position="332"/>
    </location>
</feature>
<feature type="transmembrane region" description="Helical" evidence="9">
    <location>
        <begin position="548"/>
        <end position="568"/>
    </location>
</feature>
<evidence type="ECO:0000256" key="8">
    <source>
        <dbReference type="SAM" id="MobiDB-lite"/>
    </source>
</evidence>
<evidence type="ECO:0000256" key="4">
    <source>
        <dbReference type="ARBA" id="ARBA00022960"/>
    </source>
</evidence>
<dbReference type="GO" id="GO:0015648">
    <property type="term" value="F:lipid-linked peptidoglycan transporter activity"/>
    <property type="evidence" value="ECO:0007669"/>
    <property type="project" value="TreeGrafter"/>
</dbReference>
<feature type="transmembrane region" description="Helical" evidence="9">
    <location>
        <begin position="241"/>
        <end position="266"/>
    </location>
</feature>
<dbReference type="InterPro" id="IPR051050">
    <property type="entry name" value="Lipid_II_flippase_MurJ/MviN"/>
</dbReference>
<evidence type="ECO:0000256" key="9">
    <source>
        <dbReference type="SAM" id="Phobius"/>
    </source>
</evidence>
<keyword evidence="2" id="KW-1003">Cell membrane</keyword>
<keyword evidence="4" id="KW-0133">Cell shape</keyword>
<feature type="transmembrane region" description="Helical" evidence="9">
    <location>
        <begin position="278"/>
        <end position="300"/>
    </location>
</feature>
<reference evidence="11" key="1">
    <citation type="submission" date="2016-10" db="EMBL/GenBank/DDBJ databases">
        <authorList>
            <person name="Varghese N."/>
            <person name="Submissions S."/>
        </authorList>
    </citation>
    <scope>NUCLEOTIDE SEQUENCE [LARGE SCALE GENOMIC DNA]</scope>
    <source>
        <strain evidence="11">DSM 46838</strain>
    </source>
</reference>
<gene>
    <name evidence="10" type="ORF">SAMN05216574_108178</name>
</gene>
<evidence type="ECO:0000256" key="5">
    <source>
        <dbReference type="ARBA" id="ARBA00022984"/>
    </source>
</evidence>
<dbReference type="PANTHER" id="PTHR47019">
    <property type="entry name" value="LIPID II FLIPPASE MURJ"/>
    <property type="match status" value="1"/>
</dbReference>
<evidence type="ECO:0000256" key="1">
    <source>
        <dbReference type="ARBA" id="ARBA00004651"/>
    </source>
</evidence>
<feature type="transmembrane region" description="Helical" evidence="9">
    <location>
        <begin position="574"/>
        <end position="596"/>
    </location>
</feature>
<keyword evidence="11" id="KW-1185">Reference proteome</keyword>
<keyword evidence="6 9" id="KW-1133">Transmembrane helix</keyword>
<dbReference type="PANTHER" id="PTHR47019:SF1">
    <property type="entry name" value="LIPID II FLIPPASE MURJ"/>
    <property type="match status" value="1"/>
</dbReference>
<feature type="region of interest" description="Disordered" evidence="8">
    <location>
        <begin position="1"/>
        <end position="103"/>
    </location>
</feature>
<evidence type="ECO:0000256" key="6">
    <source>
        <dbReference type="ARBA" id="ARBA00022989"/>
    </source>
</evidence>
<feature type="transmembrane region" description="Helical" evidence="9">
    <location>
        <begin position="389"/>
        <end position="413"/>
    </location>
</feature>
<sequence>MTSGPGHERPDAEERRRPADQERGHPADELRGRPADEVRAGRPPVPPPAPSRRTGGTALPPPPYRAAPPPSAPFADPASAALTPAPPPVPPLPPARPAARPVPPLPPLRNRWVPAADDSHTQVITVLPPVPRGPAAETEEEADQREGAAGAAGGILRAAGTMAVATLVSRITGLLRTMVLVAALGVAAVGDAYNTANTLPNIVYELLLGGVLASVVVPLLVHAQERDRDGGTAYAQRLSTIALSGLVVVTALAVLAAPLLTRLYGIQDDPEQVQLANWLARILLIEIVFYGVGALAQAILNSRGVFGPPAWAPVLNNVVVIATGLLFLAASGPGELTPLTITPFQVWLLGIGTTLGIAVQALVLLPLLRGVGVPLRPRWGLKNTGLREAGTLGLWVVAYSGISAVGVAVAIRIANEARREGGLGSLAFANASLLFQMPYGIIGVALLTALLPRMSRAAARHDSPAVIEDLSLGTRLSALGLLPVTAVLVVLGPPLGILAFARGETTVEQAEGIGTALAIGAFGLLPMAVTLLQLRVFYAMKDARTPTLIQLGMVAVRVPLLLLVPAVVEPEHVVAGLMLVTGVTYVAGWVIGDLALRRRLGGLQTRATFGPLLRMAAVSIAAGLVGWLVRNVTDDLVGTSPTGSLVTVLVGTVVIGGVALAGLVIARVPEIREPLAALRGRKGRG</sequence>
<dbReference type="Pfam" id="PF03023">
    <property type="entry name" value="MurJ"/>
    <property type="match status" value="1"/>
</dbReference>
<dbReference type="RefSeq" id="WP_254790836.1">
    <property type="nucleotide sequence ID" value="NZ_FOND01000008.1"/>
</dbReference>
<dbReference type="Proteomes" id="UP000198589">
    <property type="component" value="Unassembled WGS sequence"/>
</dbReference>
<feature type="transmembrane region" description="Helical" evidence="9">
    <location>
        <begin position="344"/>
        <end position="368"/>
    </location>
</feature>
<evidence type="ECO:0000256" key="3">
    <source>
        <dbReference type="ARBA" id="ARBA00022692"/>
    </source>
</evidence>
<keyword evidence="7 9" id="KW-0472">Membrane</keyword>
<proteinExistence type="predicted"/>
<protein>
    <submittedName>
        <fullName evidence="10">Putative peptidoglycan lipid II flippase</fullName>
    </submittedName>
</protein>
<feature type="compositionally biased region" description="Low complexity" evidence="8">
    <location>
        <begin position="73"/>
        <end position="83"/>
    </location>
</feature>
<keyword evidence="5" id="KW-0573">Peptidoglycan synthesis</keyword>
<keyword evidence="3 9" id="KW-0812">Transmembrane</keyword>
<dbReference type="AlphaFoldDB" id="A0A1I2FS40"/>
<dbReference type="GO" id="GO:0009252">
    <property type="term" value="P:peptidoglycan biosynthetic process"/>
    <property type="evidence" value="ECO:0007669"/>
    <property type="project" value="UniProtKB-KW"/>
</dbReference>
<feature type="region of interest" description="Disordered" evidence="8">
    <location>
        <begin position="126"/>
        <end position="149"/>
    </location>
</feature>
<feature type="transmembrane region" description="Helical" evidence="9">
    <location>
        <begin position="167"/>
        <end position="190"/>
    </location>
</feature>
<evidence type="ECO:0000313" key="10">
    <source>
        <dbReference type="EMBL" id="SFF07281.1"/>
    </source>
</evidence>
<dbReference type="CDD" id="cd13123">
    <property type="entry name" value="MATE_MurJ_like"/>
    <property type="match status" value="1"/>
</dbReference>
<feature type="transmembrane region" description="Helical" evidence="9">
    <location>
        <begin position="433"/>
        <end position="451"/>
    </location>
</feature>
<comment type="subcellular location">
    <subcellularLocation>
        <location evidence="1">Cell membrane</location>
        <topology evidence="1">Multi-pass membrane protein</topology>
    </subcellularLocation>
</comment>
<dbReference type="GO" id="GO:0034204">
    <property type="term" value="P:lipid translocation"/>
    <property type="evidence" value="ECO:0007669"/>
    <property type="project" value="TreeGrafter"/>
</dbReference>
<dbReference type="InterPro" id="IPR004268">
    <property type="entry name" value="MurJ"/>
</dbReference>
<organism evidence="10 11">
    <name type="scientific">Blastococcus tunisiensis</name>
    <dbReference type="NCBI Taxonomy" id="1798228"/>
    <lineage>
        <taxon>Bacteria</taxon>
        <taxon>Bacillati</taxon>
        <taxon>Actinomycetota</taxon>
        <taxon>Actinomycetes</taxon>
        <taxon>Geodermatophilales</taxon>
        <taxon>Geodermatophilaceae</taxon>
        <taxon>Blastococcus</taxon>
    </lineage>
</organism>
<feature type="transmembrane region" description="Helical" evidence="9">
    <location>
        <begin position="513"/>
        <end position="536"/>
    </location>
</feature>
<accession>A0A1I2FS40</accession>
<feature type="transmembrane region" description="Helical" evidence="9">
    <location>
        <begin position="644"/>
        <end position="666"/>
    </location>
</feature>
<feature type="transmembrane region" description="Helical" evidence="9">
    <location>
        <begin position="479"/>
        <end position="501"/>
    </location>
</feature>
<feature type="compositionally biased region" description="Pro residues" evidence="8">
    <location>
        <begin position="84"/>
        <end position="103"/>
    </location>
</feature>
<feature type="compositionally biased region" description="Basic and acidic residues" evidence="8">
    <location>
        <begin position="1"/>
        <end position="40"/>
    </location>
</feature>